<dbReference type="AlphaFoldDB" id="A0A0L0S8S5"/>
<gene>
    <name evidence="2" type="ORF">AMAG_04354</name>
</gene>
<keyword evidence="3" id="KW-1185">Reference proteome</keyword>
<dbReference type="EMBL" id="GG745333">
    <property type="protein sequence ID" value="KNE58804.1"/>
    <property type="molecule type" value="Genomic_DNA"/>
</dbReference>
<feature type="region of interest" description="Disordered" evidence="1">
    <location>
        <begin position="307"/>
        <end position="326"/>
    </location>
</feature>
<sequence length="326" mass="34844">MDAPPGPAVATSDRLRGLPDLDPSHDANHHPAPHHARYVPLRAEPRWRAILASAGPLLGIPATTRDRVLRDLVACPLSQSPRLAVMFFSPGVASARAGRVSAHWLARERNEVGDYVTRDTVRAMILSPARVESGVEDEFWTRIDVNVVTVAPVARPVRGLDAGVEATMMRDVRRDVRARKAKREMRCEWEALEEVVDEMVVRAAVLEEVELAAADALPPPLPMSDVDADGMDVDVAVDDDQEPPAGAAAGQDHDTDADGSDSDHDSALTAIPPSSAFADCLERLLRAHVLDDPLANVDVMAVLADPDADPDAIPVGALGEGDSAGH</sequence>
<feature type="compositionally biased region" description="Basic and acidic residues" evidence="1">
    <location>
        <begin position="251"/>
        <end position="266"/>
    </location>
</feature>
<dbReference type="Proteomes" id="UP000054350">
    <property type="component" value="Unassembled WGS sequence"/>
</dbReference>
<proteinExistence type="predicted"/>
<feature type="region of interest" description="Disordered" evidence="1">
    <location>
        <begin position="236"/>
        <end position="270"/>
    </location>
</feature>
<evidence type="ECO:0000313" key="3">
    <source>
        <dbReference type="Proteomes" id="UP000054350"/>
    </source>
</evidence>
<feature type="region of interest" description="Disordered" evidence="1">
    <location>
        <begin position="1"/>
        <end position="34"/>
    </location>
</feature>
<organism evidence="2 3">
    <name type="scientific">Allomyces macrogynus (strain ATCC 38327)</name>
    <name type="common">Allomyces javanicus var. macrogynus</name>
    <dbReference type="NCBI Taxonomy" id="578462"/>
    <lineage>
        <taxon>Eukaryota</taxon>
        <taxon>Fungi</taxon>
        <taxon>Fungi incertae sedis</taxon>
        <taxon>Blastocladiomycota</taxon>
        <taxon>Blastocladiomycetes</taxon>
        <taxon>Blastocladiales</taxon>
        <taxon>Blastocladiaceae</taxon>
        <taxon>Allomyces</taxon>
    </lineage>
</organism>
<name>A0A0L0S8S5_ALLM3</name>
<reference evidence="2 3" key="1">
    <citation type="submission" date="2009-11" db="EMBL/GenBank/DDBJ databases">
        <title>Annotation of Allomyces macrogynus ATCC 38327.</title>
        <authorList>
            <consortium name="The Broad Institute Genome Sequencing Platform"/>
            <person name="Russ C."/>
            <person name="Cuomo C."/>
            <person name="Burger G."/>
            <person name="Gray M.W."/>
            <person name="Holland P.W.H."/>
            <person name="King N."/>
            <person name="Lang F.B.F."/>
            <person name="Roger A.J."/>
            <person name="Ruiz-Trillo I."/>
            <person name="Young S.K."/>
            <person name="Zeng Q."/>
            <person name="Gargeya S."/>
            <person name="Fitzgerald M."/>
            <person name="Haas B."/>
            <person name="Abouelleil A."/>
            <person name="Alvarado L."/>
            <person name="Arachchi H.M."/>
            <person name="Berlin A."/>
            <person name="Chapman S.B."/>
            <person name="Gearin G."/>
            <person name="Goldberg J."/>
            <person name="Griggs A."/>
            <person name="Gujja S."/>
            <person name="Hansen M."/>
            <person name="Heiman D."/>
            <person name="Howarth C."/>
            <person name="Larimer J."/>
            <person name="Lui A."/>
            <person name="MacDonald P.J.P."/>
            <person name="McCowen C."/>
            <person name="Montmayeur A."/>
            <person name="Murphy C."/>
            <person name="Neiman D."/>
            <person name="Pearson M."/>
            <person name="Priest M."/>
            <person name="Roberts A."/>
            <person name="Saif S."/>
            <person name="Shea T."/>
            <person name="Sisk P."/>
            <person name="Stolte C."/>
            <person name="Sykes S."/>
            <person name="Wortman J."/>
            <person name="Nusbaum C."/>
            <person name="Birren B."/>
        </authorList>
    </citation>
    <scope>NUCLEOTIDE SEQUENCE [LARGE SCALE GENOMIC DNA]</scope>
    <source>
        <strain evidence="2 3">ATCC 38327</strain>
    </source>
</reference>
<reference evidence="3" key="2">
    <citation type="submission" date="2009-11" db="EMBL/GenBank/DDBJ databases">
        <title>The Genome Sequence of Allomyces macrogynus strain ATCC 38327.</title>
        <authorList>
            <consortium name="The Broad Institute Genome Sequencing Platform"/>
            <person name="Russ C."/>
            <person name="Cuomo C."/>
            <person name="Shea T."/>
            <person name="Young S.K."/>
            <person name="Zeng Q."/>
            <person name="Koehrsen M."/>
            <person name="Haas B."/>
            <person name="Borodovsky M."/>
            <person name="Guigo R."/>
            <person name="Alvarado L."/>
            <person name="Berlin A."/>
            <person name="Borenstein D."/>
            <person name="Chen Z."/>
            <person name="Engels R."/>
            <person name="Freedman E."/>
            <person name="Gellesch M."/>
            <person name="Goldberg J."/>
            <person name="Griggs A."/>
            <person name="Gujja S."/>
            <person name="Heiman D."/>
            <person name="Hepburn T."/>
            <person name="Howarth C."/>
            <person name="Jen D."/>
            <person name="Larson L."/>
            <person name="Lewis B."/>
            <person name="Mehta T."/>
            <person name="Park D."/>
            <person name="Pearson M."/>
            <person name="Roberts A."/>
            <person name="Saif S."/>
            <person name="Shenoy N."/>
            <person name="Sisk P."/>
            <person name="Stolte C."/>
            <person name="Sykes S."/>
            <person name="Walk T."/>
            <person name="White J."/>
            <person name="Yandava C."/>
            <person name="Burger G."/>
            <person name="Gray M.W."/>
            <person name="Holland P.W.H."/>
            <person name="King N."/>
            <person name="Lang F.B.F."/>
            <person name="Roger A.J."/>
            <person name="Ruiz-Trillo I."/>
            <person name="Lander E."/>
            <person name="Nusbaum C."/>
        </authorList>
    </citation>
    <scope>NUCLEOTIDE SEQUENCE [LARGE SCALE GENOMIC DNA]</scope>
    <source>
        <strain evidence="3">ATCC 38327</strain>
    </source>
</reference>
<dbReference type="VEuPathDB" id="FungiDB:AMAG_04354"/>
<evidence type="ECO:0000256" key="1">
    <source>
        <dbReference type="SAM" id="MobiDB-lite"/>
    </source>
</evidence>
<evidence type="ECO:0000313" key="2">
    <source>
        <dbReference type="EMBL" id="KNE58804.1"/>
    </source>
</evidence>
<accession>A0A0L0S8S5</accession>
<feature type="compositionally biased region" description="Basic and acidic residues" evidence="1">
    <location>
        <begin position="13"/>
        <end position="29"/>
    </location>
</feature>
<feature type="compositionally biased region" description="Low complexity" evidence="1">
    <location>
        <begin position="307"/>
        <end position="317"/>
    </location>
</feature>
<protein>
    <submittedName>
        <fullName evidence="2">Uncharacterized protein</fullName>
    </submittedName>
</protein>